<feature type="compositionally biased region" description="Low complexity" evidence="2">
    <location>
        <begin position="437"/>
        <end position="456"/>
    </location>
</feature>
<feature type="compositionally biased region" description="Acidic residues" evidence="2">
    <location>
        <begin position="356"/>
        <end position="371"/>
    </location>
</feature>
<accession>A0A8T1BDT4</accession>
<dbReference type="AlphaFoldDB" id="A0A8T1BDT4"/>
<dbReference type="SUPFAM" id="SSF90257">
    <property type="entry name" value="Myosin rod fragments"/>
    <property type="match status" value="1"/>
</dbReference>
<evidence type="ECO:0000256" key="1">
    <source>
        <dbReference type="SAM" id="Coils"/>
    </source>
</evidence>
<sequence>MKIQGWEHTTDSRDRDLRRQLTDQARQIYDLESRLDHVFIQRDQQRSPLSRDAPCWIGDRRASHADLGSRELRLTQQEVVTNAYVGSIHGGSTRGSTCGGSPPADQDSAPPDQASRDLTQAQSEVTRLSHDLRVARESIAGFTTKRDQAQHDRGNVTAERDRLRLRISDLAVEHDHAVAEWGVVSRKQTELESSIRDLSDKLKTARDAADTLNHQVSEIQGRHDRLVADHDRTFRQRDEALRQLAAVAETAGRPIRVPGAPSIPVTSAGVSVGGSGSAAVVSGSFSQASSGSAIPVVGPPGPPNHGSGSSASTSTPAPAKKSIPPGPISSGGDTAQTPAKPGADQVTETVDLTTGEIDDDGGASGEIEDDGGASGSGNLGSTGKTSAQPKGKQPIPRGFDFSSSDEDNEDDEADDDFEDSEEAEIADELLEEDTRRSFSITIRSSSSIPRHSLSPSYRWIGRAAWRVGDSDDDDLGEGPSGSGAGPAGPAGSGSPAGGSGGHHSGSPGSVSGRAGSTSPGVHPSGSSGSGARSTVPSSSGGAQGGSTSRSATTVFKSTPAPDLLPETLSGPIVTSYQVGSSHVS</sequence>
<feature type="compositionally biased region" description="Acidic residues" evidence="2">
    <location>
        <begin position="403"/>
        <end position="431"/>
    </location>
</feature>
<feature type="compositionally biased region" description="Gly residues" evidence="2">
    <location>
        <begin position="478"/>
        <end position="503"/>
    </location>
</feature>
<name>A0A8T1BDT4_9STRA</name>
<feature type="compositionally biased region" description="Low complexity" evidence="2">
    <location>
        <begin position="504"/>
        <end position="530"/>
    </location>
</feature>
<evidence type="ECO:0000313" key="3">
    <source>
        <dbReference type="EMBL" id="KAG2898166.1"/>
    </source>
</evidence>
<feature type="compositionally biased region" description="Low complexity" evidence="2">
    <location>
        <begin position="304"/>
        <end position="322"/>
    </location>
</feature>
<dbReference type="Gene3D" id="1.10.287.1490">
    <property type="match status" value="1"/>
</dbReference>
<evidence type="ECO:0000256" key="2">
    <source>
        <dbReference type="SAM" id="MobiDB-lite"/>
    </source>
</evidence>
<feature type="compositionally biased region" description="Polar residues" evidence="2">
    <location>
        <begin position="572"/>
        <end position="584"/>
    </location>
</feature>
<protein>
    <submittedName>
        <fullName evidence="3">Uncharacterized protein</fullName>
    </submittedName>
</protein>
<proteinExistence type="predicted"/>
<feature type="compositionally biased region" description="Low complexity" evidence="2">
    <location>
        <begin position="537"/>
        <end position="553"/>
    </location>
</feature>
<dbReference type="EMBL" id="RCMK01001268">
    <property type="protein sequence ID" value="KAG2898166.1"/>
    <property type="molecule type" value="Genomic_DNA"/>
</dbReference>
<comment type="caution">
    <text evidence="3">The sequence shown here is derived from an EMBL/GenBank/DDBJ whole genome shotgun (WGS) entry which is preliminary data.</text>
</comment>
<feature type="coiled-coil region" evidence="1">
    <location>
        <begin position="188"/>
        <end position="215"/>
    </location>
</feature>
<keyword evidence="1" id="KW-0175">Coiled coil</keyword>
<evidence type="ECO:0000313" key="4">
    <source>
        <dbReference type="Proteomes" id="UP000736787"/>
    </source>
</evidence>
<organism evidence="3 4">
    <name type="scientific">Phytophthora cactorum</name>
    <dbReference type="NCBI Taxonomy" id="29920"/>
    <lineage>
        <taxon>Eukaryota</taxon>
        <taxon>Sar</taxon>
        <taxon>Stramenopiles</taxon>
        <taxon>Oomycota</taxon>
        <taxon>Peronosporomycetes</taxon>
        <taxon>Peronosporales</taxon>
        <taxon>Peronosporaceae</taxon>
        <taxon>Phytophthora</taxon>
    </lineage>
</organism>
<feature type="compositionally biased region" description="Low complexity" evidence="2">
    <location>
        <begin position="94"/>
        <end position="113"/>
    </location>
</feature>
<feature type="region of interest" description="Disordered" evidence="2">
    <location>
        <begin position="87"/>
        <end position="118"/>
    </location>
</feature>
<reference evidence="3" key="1">
    <citation type="submission" date="2018-10" db="EMBL/GenBank/DDBJ databases">
        <title>Effector identification in a new, highly contiguous assembly of the strawberry crown rot pathogen Phytophthora cactorum.</title>
        <authorList>
            <person name="Armitage A.D."/>
            <person name="Nellist C.F."/>
            <person name="Bates H."/>
            <person name="Vickerstaff R.J."/>
            <person name="Harrison R.J."/>
        </authorList>
    </citation>
    <scope>NUCLEOTIDE SEQUENCE</scope>
    <source>
        <strain evidence="3">4040</strain>
    </source>
</reference>
<dbReference type="Proteomes" id="UP000736787">
    <property type="component" value="Unassembled WGS sequence"/>
</dbReference>
<gene>
    <name evidence="3" type="ORF">PC117_g22632</name>
</gene>
<dbReference type="VEuPathDB" id="FungiDB:PC110_g22833"/>
<feature type="region of interest" description="Disordered" evidence="2">
    <location>
        <begin position="288"/>
        <end position="584"/>
    </location>
</feature>